<dbReference type="Pfam" id="PF07813">
    <property type="entry name" value="LTXXQ"/>
    <property type="match status" value="1"/>
</dbReference>
<gene>
    <name evidence="1" type="ORF">RXV79_24000</name>
</gene>
<dbReference type="EMBL" id="CP136336">
    <property type="protein sequence ID" value="WOB07953.1"/>
    <property type="molecule type" value="Genomic_DNA"/>
</dbReference>
<reference evidence="1 2" key="1">
    <citation type="submission" date="2023-10" db="EMBL/GenBank/DDBJ databases">
        <title>Bacteria for the degradation of biodegradable plastic PBAT(Polybutylene adipate terephthalate).</title>
        <authorList>
            <person name="Weon H.-Y."/>
            <person name="Yeon J."/>
        </authorList>
    </citation>
    <scope>NUCLEOTIDE SEQUENCE [LARGE SCALE GENOMIC DNA]</scope>
    <source>
        <strain evidence="1 2">SBD 7-3</strain>
    </source>
</reference>
<keyword evidence="2" id="KW-1185">Reference proteome</keyword>
<sequence length="159" mass="17480">MRTWLKRSLIGIFGVSLLAGGLAACSHQRHYGYFGDRTTEAERAEKRAHMVDKASRKLDLDAAQKAKLTVLADTLEAQRQSMKASGGEPRAELKAVIAGAQFDRAKAQSLVDAKTTAMRSASPAVINAAADFYDSLKPEQQQKLREALDRFGHHRGWRG</sequence>
<dbReference type="InterPro" id="IPR012899">
    <property type="entry name" value="LTXXQ"/>
</dbReference>
<evidence type="ECO:0000313" key="1">
    <source>
        <dbReference type="EMBL" id="WOB07953.1"/>
    </source>
</evidence>
<dbReference type="Gene3D" id="1.20.120.1490">
    <property type="match status" value="1"/>
</dbReference>
<dbReference type="PROSITE" id="PS51257">
    <property type="entry name" value="PROKAR_LIPOPROTEIN"/>
    <property type="match status" value="1"/>
</dbReference>
<name>A0ABZ0CSI3_9BURK</name>
<evidence type="ECO:0000313" key="2">
    <source>
        <dbReference type="Proteomes" id="UP001303946"/>
    </source>
</evidence>
<dbReference type="Proteomes" id="UP001303946">
    <property type="component" value="Chromosome"/>
</dbReference>
<proteinExistence type="predicted"/>
<protein>
    <submittedName>
        <fullName evidence="1">Spy/CpxP family protein refolding chaperone</fullName>
    </submittedName>
</protein>
<accession>A0ABZ0CSI3</accession>
<organism evidence="1 2">
    <name type="scientific">Piscinibacter gummiphilus</name>
    <dbReference type="NCBI Taxonomy" id="946333"/>
    <lineage>
        <taxon>Bacteria</taxon>
        <taxon>Pseudomonadati</taxon>
        <taxon>Pseudomonadota</taxon>
        <taxon>Betaproteobacteria</taxon>
        <taxon>Burkholderiales</taxon>
        <taxon>Sphaerotilaceae</taxon>
        <taxon>Piscinibacter</taxon>
    </lineage>
</organism>
<dbReference type="RefSeq" id="WP_316700604.1">
    <property type="nucleotide sequence ID" value="NZ_CP136336.1"/>
</dbReference>